<comment type="caution">
    <text evidence="2">The sequence shown here is derived from an EMBL/GenBank/DDBJ whole genome shotgun (WGS) entry which is preliminary data.</text>
</comment>
<accession>A0A1E8FAZ9</accession>
<keyword evidence="1" id="KW-0472">Membrane</keyword>
<keyword evidence="1" id="KW-0812">Transmembrane</keyword>
<reference evidence="2 3" key="1">
    <citation type="submission" date="2016-09" db="EMBL/GenBank/DDBJ databases">
        <title>Alteromonas lipolytica, a new species isolated from sea water.</title>
        <authorList>
            <person name="Wu Y.-H."/>
            <person name="Cheng H."/>
            <person name="Xu X.-W."/>
        </authorList>
    </citation>
    <scope>NUCLEOTIDE SEQUENCE [LARGE SCALE GENOMIC DNA]</scope>
    <source>
        <strain evidence="2 3">JW12</strain>
    </source>
</reference>
<evidence type="ECO:0000313" key="2">
    <source>
        <dbReference type="EMBL" id="OFI33104.1"/>
    </source>
</evidence>
<dbReference type="Proteomes" id="UP000176037">
    <property type="component" value="Unassembled WGS sequence"/>
</dbReference>
<sequence length="309" mass="34846">MHPINSGKVLITCAIEMKLLKINETTIHYLTIFGFFALMIVFAFIGWQLVEHTQWFAEFWQIKRNRLMLLIGLAAGSVWLLVYGYSYFWGTKKLIRTFKAIEQKNIADCQSGETVRLQGEVVLLKTALSAPFTQRDCAAYTLKISEKVERVRANGHTETAWETSKFFAASTDFLIRYKSHYALARVQAANIVIQPDTVHDDSTYHRDSGGFLSDTENTKRQQTLEAVGESFRRFTGVYGADVKFEEGVLEAGEEVVVLGTGHWKDTGNTDDETMHYLASQSIKTLFVIESTVQQSVSISDSTALLKALN</sequence>
<evidence type="ECO:0000313" key="3">
    <source>
        <dbReference type="Proteomes" id="UP000176037"/>
    </source>
</evidence>
<keyword evidence="1" id="KW-1133">Transmembrane helix</keyword>
<dbReference type="EMBL" id="MJIC01000015">
    <property type="protein sequence ID" value="OFI33104.1"/>
    <property type="molecule type" value="Genomic_DNA"/>
</dbReference>
<evidence type="ECO:0000256" key="1">
    <source>
        <dbReference type="SAM" id="Phobius"/>
    </source>
</evidence>
<name>A0A1E8FAZ9_9ALTE</name>
<organism evidence="2 3">
    <name type="scientific">Alteromonas lipolytica</name>
    <dbReference type="NCBI Taxonomy" id="1856405"/>
    <lineage>
        <taxon>Bacteria</taxon>
        <taxon>Pseudomonadati</taxon>
        <taxon>Pseudomonadota</taxon>
        <taxon>Gammaproteobacteria</taxon>
        <taxon>Alteromonadales</taxon>
        <taxon>Alteromonadaceae</taxon>
        <taxon>Alteromonas/Salinimonas group</taxon>
        <taxon>Alteromonas</taxon>
    </lineage>
</organism>
<protein>
    <submittedName>
        <fullName evidence="2">Uncharacterized protein</fullName>
    </submittedName>
</protein>
<dbReference type="AlphaFoldDB" id="A0A1E8FAZ9"/>
<keyword evidence="3" id="KW-1185">Reference proteome</keyword>
<proteinExistence type="predicted"/>
<gene>
    <name evidence="2" type="ORF">BFC17_02235</name>
</gene>
<feature type="transmembrane region" description="Helical" evidence="1">
    <location>
        <begin position="67"/>
        <end position="89"/>
    </location>
</feature>
<feature type="transmembrane region" description="Helical" evidence="1">
    <location>
        <begin position="27"/>
        <end position="47"/>
    </location>
</feature>